<dbReference type="VEuPathDB" id="FungiDB:H310_01994"/>
<dbReference type="AlphaFoldDB" id="A0A024UM24"/>
<sequence length="179" mass="20463">MVVVRNVDGTPINLATSQNNFVASRVVMALTWRRSSPHSKSKRKRTRVVRNVWNRSTRAWTTTADDASVPTKSTLSVFLGKSNSASRCNRPMLPAFDSVGFTVDARARSCTLRHKRRNCVYRRGTTQWPLPTSFTCTMYWTCRWCPASPAFVAHTRTSMYWRKWTRLDANGSVDRAIID</sequence>
<dbReference type="GeneID" id="20079044"/>
<organism evidence="1">
    <name type="scientific">Aphanomyces invadans</name>
    <dbReference type="NCBI Taxonomy" id="157072"/>
    <lineage>
        <taxon>Eukaryota</taxon>
        <taxon>Sar</taxon>
        <taxon>Stramenopiles</taxon>
        <taxon>Oomycota</taxon>
        <taxon>Saprolegniomycetes</taxon>
        <taxon>Saprolegniales</taxon>
        <taxon>Verrucalvaceae</taxon>
        <taxon>Aphanomyces</taxon>
    </lineage>
</organism>
<protein>
    <submittedName>
        <fullName evidence="1">Uncharacterized protein</fullName>
    </submittedName>
</protein>
<proteinExistence type="predicted"/>
<accession>A0A024UM24</accession>
<name>A0A024UM24_9STRA</name>
<reference evidence="1" key="1">
    <citation type="submission" date="2013-12" db="EMBL/GenBank/DDBJ databases">
        <title>The Genome Sequence of Aphanomyces invadans NJM9701.</title>
        <authorList>
            <consortium name="The Broad Institute Genomics Platform"/>
            <person name="Russ C."/>
            <person name="Tyler B."/>
            <person name="van West P."/>
            <person name="Dieguez-Uribeondo J."/>
            <person name="Young S.K."/>
            <person name="Zeng Q."/>
            <person name="Gargeya S."/>
            <person name="Fitzgerald M."/>
            <person name="Abouelleil A."/>
            <person name="Alvarado L."/>
            <person name="Chapman S.B."/>
            <person name="Gainer-Dewar J."/>
            <person name="Goldberg J."/>
            <person name="Griggs A."/>
            <person name="Gujja S."/>
            <person name="Hansen M."/>
            <person name="Howarth C."/>
            <person name="Imamovic A."/>
            <person name="Ireland A."/>
            <person name="Larimer J."/>
            <person name="McCowan C."/>
            <person name="Murphy C."/>
            <person name="Pearson M."/>
            <person name="Poon T.W."/>
            <person name="Priest M."/>
            <person name="Roberts A."/>
            <person name="Saif S."/>
            <person name="Shea T."/>
            <person name="Sykes S."/>
            <person name="Wortman J."/>
            <person name="Nusbaum C."/>
            <person name="Birren B."/>
        </authorList>
    </citation>
    <scope>NUCLEOTIDE SEQUENCE [LARGE SCALE GENOMIC DNA]</scope>
    <source>
        <strain evidence="1">NJM9701</strain>
    </source>
</reference>
<gene>
    <name evidence="1" type="ORF">H310_01994</name>
</gene>
<dbReference type="RefSeq" id="XP_008863579.1">
    <property type="nucleotide sequence ID" value="XM_008865357.1"/>
</dbReference>
<dbReference type="EMBL" id="KI913954">
    <property type="protein sequence ID" value="ETW07486.1"/>
    <property type="molecule type" value="Genomic_DNA"/>
</dbReference>
<evidence type="ECO:0000313" key="1">
    <source>
        <dbReference type="EMBL" id="ETW07486.1"/>
    </source>
</evidence>